<dbReference type="InterPro" id="IPR027417">
    <property type="entry name" value="P-loop_NTPase"/>
</dbReference>
<dbReference type="STRING" id="1413211.U473_14010"/>
<dbReference type="GO" id="GO:0005524">
    <property type="term" value="F:ATP binding"/>
    <property type="evidence" value="ECO:0007669"/>
    <property type="project" value="UniProtKB-KW"/>
</dbReference>
<dbReference type="PROSITE" id="PS50113">
    <property type="entry name" value="PAC"/>
    <property type="match status" value="1"/>
</dbReference>
<dbReference type="Pfam" id="PF00158">
    <property type="entry name" value="Sigma54_activat"/>
    <property type="match status" value="1"/>
</dbReference>
<dbReference type="InterPro" id="IPR025944">
    <property type="entry name" value="Sigma_54_int_dom_CS"/>
</dbReference>
<dbReference type="InterPro" id="IPR000700">
    <property type="entry name" value="PAS-assoc_C"/>
</dbReference>
<dbReference type="InterPro" id="IPR003593">
    <property type="entry name" value="AAA+_ATPase"/>
</dbReference>
<dbReference type="GO" id="GO:0003677">
    <property type="term" value="F:DNA binding"/>
    <property type="evidence" value="ECO:0007669"/>
    <property type="project" value="UniProtKB-KW"/>
</dbReference>
<dbReference type="Gene3D" id="3.30.450.20">
    <property type="entry name" value="PAS domain"/>
    <property type="match status" value="1"/>
</dbReference>
<dbReference type="CDD" id="cd00130">
    <property type="entry name" value="PAS"/>
    <property type="match status" value="1"/>
</dbReference>
<dbReference type="PANTHER" id="PTHR32071:SF57">
    <property type="entry name" value="C4-DICARBOXYLATE TRANSPORT TRANSCRIPTIONAL REGULATORY PROTEIN DCTD"/>
    <property type="match status" value="1"/>
</dbReference>
<evidence type="ECO:0000256" key="1">
    <source>
        <dbReference type="ARBA" id="ARBA00022741"/>
    </source>
</evidence>
<feature type="domain" description="PAS" evidence="9">
    <location>
        <begin position="106"/>
        <end position="159"/>
    </location>
</feature>
<dbReference type="SUPFAM" id="SSF52540">
    <property type="entry name" value="P-loop containing nucleoside triphosphate hydrolases"/>
    <property type="match status" value="1"/>
</dbReference>
<dbReference type="RefSeq" id="WP_068727845.1">
    <property type="nucleotide sequence ID" value="NZ_LSKU01000002.1"/>
</dbReference>
<dbReference type="Pfam" id="PF18024">
    <property type="entry name" value="HTH_50"/>
    <property type="match status" value="1"/>
</dbReference>
<organism evidence="11 12">
    <name type="scientific">Tepidibacillus decaturensis</name>
    <dbReference type="NCBI Taxonomy" id="1413211"/>
    <lineage>
        <taxon>Bacteria</taxon>
        <taxon>Bacillati</taxon>
        <taxon>Bacillota</taxon>
        <taxon>Bacilli</taxon>
        <taxon>Bacillales</taxon>
        <taxon>Bacillaceae</taxon>
        <taxon>Tepidibacillus</taxon>
    </lineage>
</organism>
<comment type="caution">
    <text evidence="11">The sequence shown here is derived from an EMBL/GenBank/DDBJ whole genome shotgun (WGS) entry which is preliminary data.</text>
</comment>
<evidence type="ECO:0000256" key="7">
    <source>
        <dbReference type="ARBA" id="ARBA00029500"/>
    </source>
</evidence>
<dbReference type="InterPro" id="IPR035965">
    <property type="entry name" value="PAS-like_dom_sf"/>
</dbReference>
<dbReference type="EMBL" id="LSKU01000002">
    <property type="protein sequence ID" value="KXG42577.1"/>
    <property type="molecule type" value="Genomic_DNA"/>
</dbReference>
<evidence type="ECO:0000256" key="5">
    <source>
        <dbReference type="ARBA" id="ARBA00023125"/>
    </source>
</evidence>
<dbReference type="InterPro" id="IPR009057">
    <property type="entry name" value="Homeodomain-like_sf"/>
</dbReference>
<dbReference type="PROSITE" id="PS00675">
    <property type="entry name" value="SIGMA54_INTERACT_1"/>
    <property type="match status" value="1"/>
</dbReference>
<evidence type="ECO:0000259" key="10">
    <source>
        <dbReference type="PROSITE" id="PS50113"/>
    </source>
</evidence>
<dbReference type="PROSITE" id="PS00676">
    <property type="entry name" value="SIGMA54_INTERACT_2"/>
    <property type="match status" value="1"/>
</dbReference>
<dbReference type="AlphaFoldDB" id="A0A135L137"/>
<dbReference type="Gene3D" id="3.40.50.300">
    <property type="entry name" value="P-loop containing nucleotide triphosphate hydrolases"/>
    <property type="match status" value="1"/>
</dbReference>
<accession>A0A135L137</accession>
<dbReference type="SMART" id="SM00382">
    <property type="entry name" value="AAA"/>
    <property type="match status" value="1"/>
</dbReference>
<evidence type="ECO:0000313" key="12">
    <source>
        <dbReference type="Proteomes" id="UP000070352"/>
    </source>
</evidence>
<evidence type="ECO:0000313" key="11">
    <source>
        <dbReference type="EMBL" id="KXG42577.1"/>
    </source>
</evidence>
<protein>
    <recommendedName>
        <fullName evidence="7">HTH-type transcriptional regulatory protein TyrR</fullName>
    </recommendedName>
</protein>
<keyword evidence="6" id="KW-0804">Transcription</keyword>
<gene>
    <name evidence="11" type="ORF">U473_14010</name>
</gene>
<dbReference type="InterPro" id="IPR002078">
    <property type="entry name" value="Sigma_54_int"/>
</dbReference>
<name>A0A135L137_9BACI</name>
<evidence type="ECO:0000256" key="3">
    <source>
        <dbReference type="ARBA" id="ARBA00022840"/>
    </source>
</evidence>
<dbReference type="FunFam" id="3.40.50.300:FF:000006">
    <property type="entry name" value="DNA-binding transcriptional regulator NtrC"/>
    <property type="match status" value="1"/>
</dbReference>
<dbReference type="Pfam" id="PF13426">
    <property type="entry name" value="PAS_9"/>
    <property type="match status" value="1"/>
</dbReference>
<feature type="domain" description="Sigma-54 factor interaction" evidence="8">
    <location>
        <begin position="250"/>
        <end position="479"/>
    </location>
</feature>
<dbReference type="CDD" id="cd00009">
    <property type="entry name" value="AAA"/>
    <property type="match status" value="1"/>
</dbReference>
<dbReference type="Pfam" id="PF25601">
    <property type="entry name" value="AAA_lid_14"/>
    <property type="match status" value="1"/>
</dbReference>
<feature type="domain" description="PAC" evidence="10">
    <location>
        <begin position="173"/>
        <end position="225"/>
    </location>
</feature>
<dbReference type="InterPro" id="IPR000014">
    <property type="entry name" value="PAS"/>
</dbReference>
<dbReference type="PROSITE" id="PS00688">
    <property type="entry name" value="SIGMA54_INTERACT_3"/>
    <property type="match status" value="1"/>
</dbReference>
<dbReference type="PROSITE" id="PS50112">
    <property type="entry name" value="PAS"/>
    <property type="match status" value="1"/>
</dbReference>
<dbReference type="SMART" id="SM00091">
    <property type="entry name" value="PAS"/>
    <property type="match status" value="1"/>
</dbReference>
<dbReference type="PANTHER" id="PTHR32071">
    <property type="entry name" value="TRANSCRIPTIONAL REGULATORY PROTEIN"/>
    <property type="match status" value="1"/>
</dbReference>
<evidence type="ECO:0000256" key="4">
    <source>
        <dbReference type="ARBA" id="ARBA00023015"/>
    </source>
</evidence>
<dbReference type="GO" id="GO:0006355">
    <property type="term" value="P:regulation of DNA-templated transcription"/>
    <property type="evidence" value="ECO:0007669"/>
    <property type="project" value="InterPro"/>
</dbReference>
<evidence type="ECO:0000256" key="6">
    <source>
        <dbReference type="ARBA" id="ARBA00023163"/>
    </source>
</evidence>
<sequence>MLTSDRTGGILCGVLSQSHIVRALGQGLLPTATVKEAMETSFAIASSFDELQSLFDLGQSYVILLGKNGPRALSLREYALDNLQKGVSVLSYCRQMSHELDTLKTLIEELDTIIELSLDGIYVTDGSGYTIKVNKAYERITGIKRNEVLGRHMQELVNEGYFSQSATLLVLKKRKPVTIMQQIKGGISIVVIGTPVFGQDGKIVRVINNIRDVTELIQLKLNLEETKKLKDNYFCELTQLRSQQIKEEGIIVNSISMKQTFELALRIAPVDTTVLILGESGVGKEVMAKFIHNNSKRKGEPFIKINCGAIPPNLLESELFGYVEGAFTGAKKEGKPGLFELADKGTLLLDEIGELPLDLQVKLLRVLEEHEFTRLGGVKPIKVDVRVLSATNRDLQSMVKEGKFREDLFYRLNVVPITIPSLRERKEDIPLLVQHYLTKFNKKYEMHKQISLNALEKLVQYRWPGNIRELVNIIERLVVTVNDSEIGLNHLPVQISQLELAEISLPALEKIPLRDAVERVEKILLDRAMKRFGSTRKAAKALGMSQATLVRKLHYYFDSESRMNQNP</sequence>
<keyword evidence="12" id="KW-1185">Reference proteome</keyword>
<evidence type="ECO:0000259" key="8">
    <source>
        <dbReference type="PROSITE" id="PS50045"/>
    </source>
</evidence>
<dbReference type="InterPro" id="IPR025662">
    <property type="entry name" value="Sigma_54_int_dom_ATP-bd_1"/>
</dbReference>
<keyword evidence="2" id="KW-0058">Aromatic hydrocarbons catabolism</keyword>
<dbReference type="PROSITE" id="PS50045">
    <property type="entry name" value="SIGMA54_INTERACT_4"/>
    <property type="match status" value="1"/>
</dbReference>
<dbReference type="SUPFAM" id="SSF46689">
    <property type="entry name" value="Homeodomain-like"/>
    <property type="match status" value="1"/>
</dbReference>
<evidence type="ECO:0000259" key="9">
    <source>
        <dbReference type="PROSITE" id="PS50112"/>
    </source>
</evidence>
<dbReference type="Gene3D" id="1.10.10.60">
    <property type="entry name" value="Homeodomain-like"/>
    <property type="match status" value="1"/>
</dbReference>
<dbReference type="NCBIfam" id="TIGR00229">
    <property type="entry name" value="sensory_box"/>
    <property type="match status" value="1"/>
</dbReference>
<proteinExistence type="predicted"/>
<dbReference type="Proteomes" id="UP000070352">
    <property type="component" value="Unassembled WGS sequence"/>
</dbReference>
<keyword evidence="3" id="KW-0067">ATP-binding</keyword>
<keyword evidence="5" id="KW-0238">DNA-binding</keyword>
<reference evidence="11 12" key="1">
    <citation type="submission" date="2016-02" db="EMBL/GenBank/DDBJ databases">
        <title>Draft Genome for Tepidibacillus decaturensis nov. sp. Strain Z9, an Anaerobic, Moderately Thermophilic and Heterotrophic Bacterium from Deep Subsurface of the Illinois Basin, USA.</title>
        <authorList>
            <person name="Dong Y."/>
            <person name="Chang J.Y."/>
            <person name="Sanford R."/>
            <person name="Fouke B.W."/>
        </authorList>
    </citation>
    <scope>NUCLEOTIDE SEQUENCE [LARGE SCALE GENOMIC DNA]</scope>
    <source>
        <strain evidence="11 12">Z9</strain>
    </source>
</reference>
<keyword evidence="1" id="KW-0547">Nucleotide-binding</keyword>
<dbReference type="InterPro" id="IPR025943">
    <property type="entry name" value="Sigma_54_int_dom_ATP-bd_2"/>
</dbReference>
<dbReference type="Gene3D" id="1.10.8.60">
    <property type="match status" value="1"/>
</dbReference>
<dbReference type="SUPFAM" id="SSF55785">
    <property type="entry name" value="PYP-like sensor domain (PAS domain)"/>
    <property type="match status" value="1"/>
</dbReference>
<dbReference type="InterPro" id="IPR058031">
    <property type="entry name" value="AAA_lid_NorR"/>
</dbReference>
<evidence type="ECO:0000256" key="2">
    <source>
        <dbReference type="ARBA" id="ARBA00022797"/>
    </source>
</evidence>
<dbReference type="InterPro" id="IPR030828">
    <property type="entry name" value="HTH_TyrR"/>
</dbReference>
<keyword evidence="4" id="KW-0805">Transcription regulation</keyword>